<protein>
    <submittedName>
        <fullName evidence="1">Uncharacterized protein</fullName>
    </submittedName>
</protein>
<proteinExistence type="predicted"/>
<evidence type="ECO:0000313" key="1">
    <source>
        <dbReference type="EMBL" id="RAH71252.1"/>
    </source>
</evidence>
<reference evidence="1" key="1">
    <citation type="submission" date="2018-02" db="EMBL/GenBank/DDBJ databases">
        <title>The genomes of Aspergillus section Nigri reveals drivers in fungal speciation.</title>
        <authorList>
            <consortium name="DOE Joint Genome Institute"/>
            <person name="Vesth T.C."/>
            <person name="Nybo J."/>
            <person name="Theobald S."/>
            <person name="Brandl J."/>
            <person name="Frisvad J.C."/>
            <person name="Nielsen K.F."/>
            <person name="Lyhne E.K."/>
            <person name="Kogle M.E."/>
            <person name="Kuo A."/>
            <person name="Riley R."/>
            <person name="Clum A."/>
            <person name="Nolan M."/>
            <person name="Lipzen A."/>
            <person name="Salamov A."/>
            <person name="Henrissat B."/>
            <person name="Wiebenga A."/>
            <person name="De vries R.P."/>
            <person name="Grigoriev I.V."/>
            <person name="Mortensen U.H."/>
            <person name="Andersen M.R."/>
            <person name="Baker S.E."/>
        </authorList>
    </citation>
    <scope>NUCLEOTIDE SEQUENCE</scope>
    <source>
        <strain evidence="1">CBS 121060</strain>
    </source>
</reference>
<organism evidence="1 2">
    <name type="scientific">Aspergillus aculeatinus CBS 121060</name>
    <dbReference type="NCBI Taxonomy" id="1448322"/>
    <lineage>
        <taxon>Eukaryota</taxon>
        <taxon>Fungi</taxon>
        <taxon>Dikarya</taxon>
        <taxon>Ascomycota</taxon>
        <taxon>Pezizomycotina</taxon>
        <taxon>Eurotiomycetes</taxon>
        <taxon>Eurotiomycetidae</taxon>
        <taxon>Eurotiales</taxon>
        <taxon>Aspergillaceae</taxon>
        <taxon>Aspergillus</taxon>
        <taxon>Aspergillus subgen. Circumdati</taxon>
    </lineage>
</organism>
<evidence type="ECO:0000313" key="2">
    <source>
        <dbReference type="Proteomes" id="UP000249661"/>
    </source>
</evidence>
<dbReference type="Proteomes" id="UP000249661">
    <property type="component" value="Unassembled WGS sequence"/>
</dbReference>
<accession>A0ACD1HCP5</accession>
<sequence length="181" mass="20001">MVCVHEHVRGATAAYQAVTGSASNTEAQKHRSTYKAARSSPRQVCPAPFRVDQLREYHGPCPCYASKGPTSRKKQNEPKKSGVGLVNKVTGHILPNHFQAPEANISEKWCERAHRVLNKLHGPHDSLSRDAMNADGINCPSEFCDVLHGLIYGFLCQAINEQNAIRQIQSMNRTYGSKGFS</sequence>
<name>A0ACD1HCP5_9EURO</name>
<keyword evidence="2" id="KW-1185">Reference proteome</keyword>
<dbReference type="EMBL" id="KZ824949">
    <property type="protein sequence ID" value="RAH71252.1"/>
    <property type="molecule type" value="Genomic_DNA"/>
</dbReference>
<gene>
    <name evidence="1" type="ORF">BO66DRAFT_55416</name>
</gene>